<reference evidence="2" key="1">
    <citation type="journal article" date="2023" name="GigaByte">
        <title>Genome assembly of the bearded iris, Iris pallida Lam.</title>
        <authorList>
            <person name="Bruccoleri R.E."/>
            <person name="Oakeley E.J."/>
            <person name="Faust A.M.E."/>
            <person name="Altorfer M."/>
            <person name="Dessus-Babus S."/>
            <person name="Burckhardt D."/>
            <person name="Oertli M."/>
            <person name="Naumann U."/>
            <person name="Petersen F."/>
            <person name="Wong J."/>
        </authorList>
    </citation>
    <scope>NUCLEOTIDE SEQUENCE</scope>
    <source>
        <strain evidence="2">GSM-AAB239-AS_SAM_17_03QT</strain>
    </source>
</reference>
<dbReference type="EMBL" id="JANAVB010043843">
    <property type="protein sequence ID" value="KAJ6792262.1"/>
    <property type="molecule type" value="Genomic_DNA"/>
</dbReference>
<feature type="region of interest" description="Disordered" evidence="1">
    <location>
        <begin position="156"/>
        <end position="195"/>
    </location>
</feature>
<organism evidence="2 3">
    <name type="scientific">Iris pallida</name>
    <name type="common">Sweet iris</name>
    <dbReference type="NCBI Taxonomy" id="29817"/>
    <lineage>
        <taxon>Eukaryota</taxon>
        <taxon>Viridiplantae</taxon>
        <taxon>Streptophyta</taxon>
        <taxon>Embryophyta</taxon>
        <taxon>Tracheophyta</taxon>
        <taxon>Spermatophyta</taxon>
        <taxon>Magnoliopsida</taxon>
        <taxon>Liliopsida</taxon>
        <taxon>Asparagales</taxon>
        <taxon>Iridaceae</taxon>
        <taxon>Iridoideae</taxon>
        <taxon>Irideae</taxon>
        <taxon>Iris</taxon>
    </lineage>
</organism>
<dbReference type="AlphaFoldDB" id="A0AAX6DKC0"/>
<feature type="region of interest" description="Disordered" evidence="1">
    <location>
        <begin position="240"/>
        <end position="274"/>
    </location>
</feature>
<sequence length="363" mass="38019">MSFFDVFSSEAVGESFLVRLLFWLWSEPSGSSHLTFVMDGVPPSLGGASAASPGFGEPQGGGLPPSSPVLLRCPAGSLLLESPSSSWTQDQLALVGLVPSPQPSSSALGTVAATSSQPEQPLGSGLGSSSSRSAALRRAWSWPAISGLSPVKFRLPAAPKGGGTQHGSSCVGARASPDRAELPSAVTSGDSHMAPASNGRLPLPLAQRMYPLPAGSNLSFGWSLVAAANVEEFLVLTSKNNPASTSGNSNSTSTQIFSPTYMHDHVGHPDIHRNINSTHQSLTADPLAVTLDPNVLTPANPGVNPTRTNVSFADMVRPDRSRDTYDIVHDVHFINHPESVWEEGQDINIHFSSQEGVSLVTPF</sequence>
<reference evidence="2" key="2">
    <citation type="submission" date="2023-04" db="EMBL/GenBank/DDBJ databases">
        <authorList>
            <person name="Bruccoleri R.E."/>
            <person name="Oakeley E.J."/>
            <person name="Faust A.-M."/>
            <person name="Dessus-Babus S."/>
            <person name="Altorfer M."/>
            <person name="Burckhardt D."/>
            <person name="Oertli M."/>
            <person name="Naumann U."/>
            <person name="Petersen F."/>
            <person name="Wong J."/>
        </authorList>
    </citation>
    <scope>NUCLEOTIDE SEQUENCE</scope>
    <source>
        <strain evidence="2">GSM-AAB239-AS_SAM_17_03QT</strain>
        <tissue evidence="2">Leaf</tissue>
    </source>
</reference>
<feature type="region of interest" description="Disordered" evidence="1">
    <location>
        <begin position="105"/>
        <end position="130"/>
    </location>
</feature>
<accession>A0AAX6DKC0</accession>
<feature type="compositionally biased region" description="Basic and acidic residues" evidence="1">
    <location>
        <begin position="262"/>
        <end position="273"/>
    </location>
</feature>
<protein>
    <submittedName>
        <fullName evidence="2">Serine/arginine-rich splicing factor SR45 isoform X1</fullName>
    </submittedName>
</protein>
<evidence type="ECO:0000256" key="1">
    <source>
        <dbReference type="SAM" id="MobiDB-lite"/>
    </source>
</evidence>
<feature type="compositionally biased region" description="Low complexity" evidence="1">
    <location>
        <begin position="240"/>
        <end position="254"/>
    </location>
</feature>
<keyword evidence="3" id="KW-1185">Reference proteome</keyword>
<comment type="caution">
    <text evidence="2">The sequence shown here is derived from an EMBL/GenBank/DDBJ whole genome shotgun (WGS) entry which is preliminary data.</text>
</comment>
<proteinExistence type="predicted"/>
<evidence type="ECO:0000313" key="3">
    <source>
        <dbReference type="Proteomes" id="UP001140949"/>
    </source>
</evidence>
<name>A0AAX6DKC0_IRIPA</name>
<dbReference type="Proteomes" id="UP001140949">
    <property type="component" value="Unassembled WGS sequence"/>
</dbReference>
<gene>
    <name evidence="2" type="ORF">M6B38_240385</name>
</gene>
<feature type="region of interest" description="Disordered" evidence="1">
    <location>
        <begin position="48"/>
        <end position="67"/>
    </location>
</feature>
<feature type="compositionally biased region" description="Polar residues" evidence="1">
    <location>
        <begin position="105"/>
        <end position="119"/>
    </location>
</feature>
<evidence type="ECO:0000313" key="2">
    <source>
        <dbReference type="EMBL" id="KAJ6792262.1"/>
    </source>
</evidence>